<dbReference type="Proteomes" id="UP000275846">
    <property type="component" value="Unassembled WGS sequence"/>
</dbReference>
<keyword evidence="2" id="KW-1185">Reference proteome</keyword>
<evidence type="ECO:0000313" key="1">
    <source>
        <dbReference type="EMBL" id="VDL93425.1"/>
    </source>
</evidence>
<sequence>MRHPIFRNSLGNPIVDEKLTADSFKVFLSDRLLNIRCWTCAILETLIFTPWDVTVAIQRLRQSHSPGPGGVLVSIIKADDNDIFLPLPSMVFNLALESGAFLNAWKEANSLGIHKHDQSTPFDNLQQINAHFAALKRLKTMITDKITN</sequence>
<reference evidence="3" key="1">
    <citation type="submission" date="2016-06" db="UniProtKB">
        <authorList>
            <consortium name="WormBaseParasite"/>
        </authorList>
    </citation>
    <scope>IDENTIFICATION</scope>
</reference>
<organism evidence="3">
    <name type="scientific">Schistocephalus solidus</name>
    <name type="common">Tapeworm</name>
    <dbReference type="NCBI Taxonomy" id="70667"/>
    <lineage>
        <taxon>Eukaryota</taxon>
        <taxon>Metazoa</taxon>
        <taxon>Spiralia</taxon>
        <taxon>Lophotrochozoa</taxon>
        <taxon>Platyhelminthes</taxon>
        <taxon>Cestoda</taxon>
        <taxon>Eucestoda</taxon>
        <taxon>Diphyllobothriidea</taxon>
        <taxon>Diphyllobothriidae</taxon>
        <taxon>Schistocephalus</taxon>
    </lineage>
</organism>
<gene>
    <name evidence="1" type="ORF">SSLN_LOCUS7040</name>
</gene>
<evidence type="ECO:0000313" key="2">
    <source>
        <dbReference type="Proteomes" id="UP000275846"/>
    </source>
</evidence>
<reference evidence="1 2" key="2">
    <citation type="submission" date="2018-11" db="EMBL/GenBank/DDBJ databases">
        <authorList>
            <consortium name="Pathogen Informatics"/>
        </authorList>
    </citation>
    <scope>NUCLEOTIDE SEQUENCE [LARGE SCALE GENOMIC DNA]</scope>
    <source>
        <strain evidence="1 2">NST_G2</strain>
    </source>
</reference>
<dbReference type="WBParaSite" id="SSLN_0000726301-mRNA-1">
    <property type="protein sequence ID" value="SSLN_0000726301-mRNA-1"/>
    <property type="gene ID" value="SSLN_0000726301"/>
</dbReference>
<dbReference type="EMBL" id="UYSU01033959">
    <property type="protein sequence ID" value="VDL93425.1"/>
    <property type="molecule type" value="Genomic_DNA"/>
</dbReference>
<dbReference type="AlphaFoldDB" id="A0A183SS42"/>
<name>A0A183SS42_SCHSO</name>
<evidence type="ECO:0000313" key="3">
    <source>
        <dbReference type="WBParaSite" id="SSLN_0000726301-mRNA-1"/>
    </source>
</evidence>
<accession>A0A183SS42</accession>
<proteinExistence type="predicted"/>
<protein>
    <submittedName>
        <fullName evidence="3">HDOD domain-containing protein</fullName>
    </submittedName>
</protein>
<dbReference type="OrthoDB" id="6276451at2759"/>